<evidence type="ECO:0000313" key="1">
    <source>
        <dbReference type="EMBL" id="MCM1989403.1"/>
    </source>
</evidence>
<dbReference type="AlphaFoldDB" id="A0A9J6NYQ5"/>
<reference evidence="1" key="1">
    <citation type="journal article" date="2021" name="mSystems">
        <title>Bacteria and Archaea Synergistically Convert Glycine Betaine to Biogenic Methane in the Formosa Cold Seep of the South China Sea.</title>
        <authorList>
            <person name="Li L."/>
            <person name="Zhang W."/>
            <person name="Zhang S."/>
            <person name="Song L."/>
            <person name="Sun Q."/>
            <person name="Zhang H."/>
            <person name="Xiang H."/>
            <person name="Dong X."/>
        </authorList>
    </citation>
    <scope>NUCLEOTIDE SEQUENCE</scope>
    <source>
        <strain evidence="1">ZWT</strain>
    </source>
</reference>
<evidence type="ECO:0000313" key="2">
    <source>
        <dbReference type="Proteomes" id="UP001056429"/>
    </source>
</evidence>
<reference evidence="1" key="2">
    <citation type="submission" date="2021-04" db="EMBL/GenBank/DDBJ databases">
        <authorList>
            <person name="Dong X."/>
        </authorList>
    </citation>
    <scope>NUCLEOTIDE SEQUENCE</scope>
    <source>
        <strain evidence="1">ZWT</strain>
    </source>
</reference>
<proteinExistence type="predicted"/>
<keyword evidence="2" id="KW-1185">Reference proteome</keyword>
<organism evidence="1 2">
    <name type="scientific">Oceanirhabdus seepicola</name>
    <dbReference type="NCBI Taxonomy" id="2828781"/>
    <lineage>
        <taxon>Bacteria</taxon>
        <taxon>Bacillati</taxon>
        <taxon>Bacillota</taxon>
        <taxon>Clostridia</taxon>
        <taxon>Eubacteriales</taxon>
        <taxon>Clostridiaceae</taxon>
        <taxon>Oceanirhabdus</taxon>
    </lineage>
</organism>
<protein>
    <submittedName>
        <fullName evidence="1">Uncharacterized protein</fullName>
    </submittedName>
</protein>
<dbReference type="Proteomes" id="UP001056429">
    <property type="component" value="Unassembled WGS sequence"/>
</dbReference>
<dbReference type="EMBL" id="JAGSOJ010000001">
    <property type="protein sequence ID" value="MCM1989403.1"/>
    <property type="molecule type" value="Genomic_DNA"/>
</dbReference>
<comment type="caution">
    <text evidence="1">The sequence shown here is derived from an EMBL/GenBank/DDBJ whole genome shotgun (WGS) entry which is preliminary data.</text>
</comment>
<gene>
    <name evidence="1" type="ORF">KDK92_06595</name>
</gene>
<name>A0A9J6NYQ5_9CLOT</name>
<sequence length="183" mass="20344">MGCGKNSDVSQNYVKVTPSKLFEGDAKKLEPHFDMMTGCIKVKYQGDKESLGLKYEIWENGKIKESQNGISTSFDKNEFDGEVSISLKDIIGTDLEKSNSMVMKTIISKDNGYVGSTKYIDRFDKECGYGPVEIDGELKVTDSEDITIWGVTAHKGSFASGGKSIEDEVKTADWGLIFKIYFK</sequence>
<accession>A0A9J6NYQ5</accession>